<feature type="chain" id="PRO_5043743266" evidence="1">
    <location>
        <begin position="20"/>
        <end position="215"/>
    </location>
</feature>
<sequence length="215" mass="22981">MMFLTRLIAAFLLGTVTVASPVQVSCPVPTVTSATVYLPTPTTSTALSIGTIWQTFYTVGEITSTQHSNYVYTFTETKTIYSPKVTTIPTSTFSSTITAPASTSTWITITLTSTLPGSASSDPCFVTTCIQTVSPTSTVTITYPVLYAYGYTTLTDHVSTSTRFVSKTTTQTITTAQSTKVLKIVTVTSTYTPLLFTAATEWKSVYATPIPTVCG</sequence>
<gene>
    <name evidence="2" type="ORF">TWF694_005844</name>
</gene>
<organism evidence="2 3">
    <name type="scientific">Orbilia ellipsospora</name>
    <dbReference type="NCBI Taxonomy" id="2528407"/>
    <lineage>
        <taxon>Eukaryota</taxon>
        <taxon>Fungi</taxon>
        <taxon>Dikarya</taxon>
        <taxon>Ascomycota</taxon>
        <taxon>Pezizomycotina</taxon>
        <taxon>Orbiliomycetes</taxon>
        <taxon>Orbiliales</taxon>
        <taxon>Orbiliaceae</taxon>
        <taxon>Orbilia</taxon>
    </lineage>
</organism>
<keyword evidence="1" id="KW-0732">Signal</keyword>
<proteinExistence type="predicted"/>
<feature type="signal peptide" evidence="1">
    <location>
        <begin position="1"/>
        <end position="19"/>
    </location>
</feature>
<evidence type="ECO:0000313" key="2">
    <source>
        <dbReference type="EMBL" id="KAK6524184.1"/>
    </source>
</evidence>
<accession>A0AAV9WS33</accession>
<name>A0AAV9WS33_9PEZI</name>
<evidence type="ECO:0000256" key="1">
    <source>
        <dbReference type="SAM" id="SignalP"/>
    </source>
</evidence>
<dbReference type="EMBL" id="JAVHJO010000018">
    <property type="protein sequence ID" value="KAK6524184.1"/>
    <property type="molecule type" value="Genomic_DNA"/>
</dbReference>
<keyword evidence="3" id="KW-1185">Reference proteome</keyword>
<dbReference type="AlphaFoldDB" id="A0AAV9WS33"/>
<protein>
    <submittedName>
        <fullName evidence="2">Uncharacterized protein</fullName>
    </submittedName>
</protein>
<evidence type="ECO:0000313" key="3">
    <source>
        <dbReference type="Proteomes" id="UP001365542"/>
    </source>
</evidence>
<dbReference type="Proteomes" id="UP001365542">
    <property type="component" value="Unassembled WGS sequence"/>
</dbReference>
<reference evidence="2 3" key="1">
    <citation type="submission" date="2019-10" db="EMBL/GenBank/DDBJ databases">
        <authorList>
            <person name="Palmer J.M."/>
        </authorList>
    </citation>
    <scope>NUCLEOTIDE SEQUENCE [LARGE SCALE GENOMIC DNA]</scope>
    <source>
        <strain evidence="2 3">TWF694</strain>
    </source>
</reference>
<comment type="caution">
    <text evidence="2">The sequence shown here is derived from an EMBL/GenBank/DDBJ whole genome shotgun (WGS) entry which is preliminary data.</text>
</comment>